<gene>
    <name evidence="2" type="ORF">D915_011221</name>
</gene>
<sequence length="33" mass="3330">MTTESSTSTATVSSETSAPSSTVTAQSELVFCT</sequence>
<dbReference type="AlphaFoldDB" id="A0A4E0QT81"/>
<evidence type="ECO:0000313" key="2">
    <source>
        <dbReference type="EMBL" id="THD17949.1"/>
    </source>
</evidence>
<comment type="caution">
    <text evidence="2">The sequence shown here is derived from an EMBL/GenBank/DDBJ whole genome shotgun (WGS) entry which is preliminary data.</text>
</comment>
<proteinExistence type="predicted"/>
<feature type="compositionally biased region" description="Low complexity" evidence="1">
    <location>
        <begin position="1"/>
        <end position="24"/>
    </location>
</feature>
<feature type="region of interest" description="Disordered" evidence="1">
    <location>
        <begin position="1"/>
        <end position="33"/>
    </location>
</feature>
<protein>
    <submittedName>
        <fullName evidence="2">Uncharacterized protein</fullName>
    </submittedName>
</protein>
<dbReference type="Proteomes" id="UP000230066">
    <property type="component" value="Unassembled WGS sequence"/>
</dbReference>
<evidence type="ECO:0000256" key="1">
    <source>
        <dbReference type="SAM" id="MobiDB-lite"/>
    </source>
</evidence>
<keyword evidence="3" id="KW-1185">Reference proteome</keyword>
<dbReference type="EMBL" id="JXXN02021104">
    <property type="protein sequence ID" value="THD17949.1"/>
    <property type="molecule type" value="Genomic_DNA"/>
</dbReference>
<name>A0A4E0QT81_FASHE</name>
<accession>A0A4E0QT81</accession>
<reference evidence="2" key="1">
    <citation type="submission" date="2019-03" db="EMBL/GenBank/DDBJ databases">
        <title>Improved annotation for the trematode Fasciola hepatica.</title>
        <authorList>
            <person name="Choi Y.-J."/>
            <person name="Martin J."/>
            <person name="Mitreva M."/>
        </authorList>
    </citation>
    <scope>NUCLEOTIDE SEQUENCE [LARGE SCALE GENOMIC DNA]</scope>
</reference>
<organism evidence="2 3">
    <name type="scientific">Fasciola hepatica</name>
    <name type="common">Liver fluke</name>
    <dbReference type="NCBI Taxonomy" id="6192"/>
    <lineage>
        <taxon>Eukaryota</taxon>
        <taxon>Metazoa</taxon>
        <taxon>Spiralia</taxon>
        <taxon>Lophotrochozoa</taxon>
        <taxon>Platyhelminthes</taxon>
        <taxon>Trematoda</taxon>
        <taxon>Digenea</taxon>
        <taxon>Plagiorchiida</taxon>
        <taxon>Echinostomata</taxon>
        <taxon>Echinostomatoidea</taxon>
        <taxon>Fasciolidae</taxon>
        <taxon>Fasciola</taxon>
    </lineage>
</organism>
<evidence type="ECO:0000313" key="3">
    <source>
        <dbReference type="Proteomes" id="UP000230066"/>
    </source>
</evidence>